<protein>
    <submittedName>
        <fullName evidence="2">Uncharacterized protein</fullName>
    </submittedName>
</protein>
<name>A0AAD1RYM5_PELCU</name>
<dbReference type="EMBL" id="OW240915">
    <property type="protein sequence ID" value="CAH2281615.1"/>
    <property type="molecule type" value="Genomic_DNA"/>
</dbReference>
<keyword evidence="3" id="KW-1185">Reference proteome</keyword>
<organism evidence="2 3">
    <name type="scientific">Pelobates cultripes</name>
    <name type="common">Western spadefoot toad</name>
    <dbReference type="NCBI Taxonomy" id="61616"/>
    <lineage>
        <taxon>Eukaryota</taxon>
        <taxon>Metazoa</taxon>
        <taxon>Chordata</taxon>
        <taxon>Craniata</taxon>
        <taxon>Vertebrata</taxon>
        <taxon>Euteleostomi</taxon>
        <taxon>Amphibia</taxon>
        <taxon>Batrachia</taxon>
        <taxon>Anura</taxon>
        <taxon>Pelobatoidea</taxon>
        <taxon>Pelobatidae</taxon>
        <taxon>Pelobates</taxon>
    </lineage>
</organism>
<gene>
    <name evidence="2" type="ORF">PECUL_23A019121</name>
</gene>
<evidence type="ECO:0000256" key="1">
    <source>
        <dbReference type="SAM" id="MobiDB-lite"/>
    </source>
</evidence>
<evidence type="ECO:0000313" key="2">
    <source>
        <dbReference type="EMBL" id="CAH2281615.1"/>
    </source>
</evidence>
<feature type="region of interest" description="Disordered" evidence="1">
    <location>
        <begin position="1"/>
        <end position="34"/>
    </location>
</feature>
<dbReference type="Proteomes" id="UP001295444">
    <property type="component" value="Chromosome 04"/>
</dbReference>
<sequence length="93" mass="10658">MTPKGYSRLLDTANVTTRTPNDRSTQQEQNNPRTPILYSVGADLNLKPGNLRIAIELTLFAHPSGNLRTFNPQLNSKIVTYKVRTYKRKCLYY</sequence>
<dbReference type="AlphaFoldDB" id="A0AAD1RYM5"/>
<reference evidence="2" key="1">
    <citation type="submission" date="2022-03" db="EMBL/GenBank/DDBJ databases">
        <authorList>
            <person name="Alioto T."/>
            <person name="Alioto T."/>
            <person name="Gomez Garrido J."/>
        </authorList>
    </citation>
    <scope>NUCLEOTIDE SEQUENCE</scope>
</reference>
<proteinExistence type="predicted"/>
<accession>A0AAD1RYM5</accession>
<feature type="compositionally biased region" description="Polar residues" evidence="1">
    <location>
        <begin position="13"/>
        <end position="33"/>
    </location>
</feature>
<evidence type="ECO:0000313" key="3">
    <source>
        <dbReference type="Proteomes" id="UP001295444"/>
    </source>
</evidence>